<evidence type="ECO:0000256" key="5">
    <source>
        <dbReference type="ARBA" id="ARBA00022989"/>
    </source>
</evidence>
<evidence type="ECO:0000256" key="8">
    <source>
        <dbReference type="ARBA" id="ARBA00034708"/>
    </source>
</evidence>
<dbReference type="GO" id="GO:0005254">
    <property type="term" value="F:chloride channel activity"/>
    <property type="evidence" value="ECO:0007669"/>
    <property type="project" value="InterPro"/>
</dbReference>
<organism evidence="10 11">
    <name type="scientific">Spirosoma profusum</name>
    <dbReference type="NCBI Taxonomy" id="2771354"/>
    <lineage>
        <taxon>Bacteria</taxon>
        <taxon>Pseudomonadati</taxon>
        <taxon>Bacteroidota</taxon>
        <taxon>Cytophagia</taxon>
        <taxon>Cytophagales</taxon>
        <taxon>Cytophagaceae</taxon>
        <taxon>Spirosoma</taxon>
    </lineage>
</organism>
<dbReference type="RefSeq" id="WP_190885209.1">
    <property type="nucleotide sequence ID" value="NZ_JACWZY010000001.1"/>
</dbReference>
<keyword evidence="5 9" id="KW-1133">Transmembrane helix</keyword>
<dbReference type="Proteomes" id="UP000598820">
    <property type="component" value="Unassembled WGS sequence"/>
</dbReference>
<dbReference type="InterPro" id="IPR044669">
    <property type="entry name" value="YneE/VCCN1/2-like"/>
</dbReference>
<evidence type="ECO:0000256" key="2">
    <source>
        <dbReference type="ARBA" id="ARBA00022448"/>
    </source>
</evidence>
<keyword evidence="3" id="KW-1003">Cell membrane</keyword>
<evidence type="ECO:0000256" key="6">
    <source>
        <dbReference type="ARBA" id="ARBA00023065"/>
    </source>
</evidence>
<comment type="similarity">
    <text evidence="8">Belongs to the anion channel-forming bestrophin (TC 1.A.46) family.</text>
</comment>
<dbReference type="Pfam" id="PF25539">
    <property type="entry name" value="Bestrophin_2"/>
    <property type="match status" value="1"/>
</dbReference>
<name>A0A926XST0_9BACT</name>
<keyword evidence="2" id="KW-0813">Transport</keyword>
<dbReference type="PANTHER" id="PTHR33281">
    <property type="entry name" value="UPF0187 PROTEIN YNEE"/>
    <property type="match status" value="1"/>
</dbReference>
<sequence length="337" mass="39148">MHAGRKYSLSEFIVWTRRDIYWLIGLAAIPTVLYQVLGWKWLAIPWVPIAMIGTAAAFIVGFKNNATYGRLWEARQIYGGIVNLSRTWGIMVKDFVRNTNGSTSPQDLQSIHQQLILRHIAWLTALRFQLREERTWENTHQIYNEEYQRFYKIPEKESSLAEELKPLLWVQESEYVLSKKNRAVHLISLQSKQLGELVDEGLLTDLRHVEMAQMLKDLYDQQGKCERIKNFPYPRQFASINLFFIRLFVMLVPFGLLQEFAKLGGHFVWLTIPFSVLVSWVFNSMERVGESTENPFEGGPNDVPITSMSRGIEIDLREMLDQPEIPSALQPVNNILM</sequence>
<dbReference type="EMBL" id="JACWZY010000001">
    <property type="protein sequence ID" value="MBD2699364.1"/>
    <property type="molecule type" value="Genomic_DNA"/>
</dbReference>
<keyword evidence="6" id="KW-0406">Ion transport</keyword>
<protein>
    <submittedName>
        <fullName evidence="10">Multidrug transporter</fullName>
    </submittedName>
</protein>
<proteinExistence type="inferred from homology"/>
<feature type="transmembrane region" description="Helical" evidence="9">
    <location>
        <begin position="237"/>
        <end position="257"/>
    </location>
</feature>
<evidence type="ECO:0000256" key="3">
    <source>
        <dbReference type="ARBA" id="ARBA00022475"/>
    </source>
</evidence>
<dbReference type="PANTHER" id="PTHR33281:SF19">
    <property type="entry name" value="VOLTAGE-DEPENDENT ANION CHANNEL-FORMING PROTEIN YNEE"/>
    <property type="match status" value="1"/>
</dbReference>
<reference evidence="10" key="1">
    <citation type="submission" date="2020-09" db="EMBL/GenBank/DDBJ databases">
        <authorList>
            <person name="Kim M.K."/>
        </authorList>
    </citation>
    <scope>NUCLEOTIDE SEQUENCE</scope>
    <source>
        <strain evidence="10">BT702</strain>
    </source>
</reference>
<evidence type="ECO:0000313" key="10">
    <source>
        <dbReference type="EMBL" id="MBD2699364.1"/>
    </source>
</evidence>
<feature type="transmembrane region" description="Helical" evidence="9">
    <location>
        <begin position="263"/>
        <end position="282"/>
    </location>
</feature>
<evidence type="ECO:0000256" key="9">
    <source>
        <dbReference type="SAM" id="Phobius"/>
    </source>
</evidence>
<keyword evidence="11" id="KW-1185">Reference proteome</keyword>
<comment type="subcellular location">
    <subcellularLocation>
        <location evidence="1">Cell membrane</location>
        <topology evidence="1">Multi-pass membrane protein</topology>
    </subcellularLocation>
</comment>
<evidence type="ECO:0000256" key="4">
    <source>
        <dbReference type="ARBA" id="ARBA00022692"/>
    </source>
</evidence>
<evidence type="ECO:0000313" key="11">
    <source>
        <dbReference type="Proteomes" id="UP000598820"/>
    </source>
</evidence>
<feature type="transmembrane region" description="Helical" evidence="9">
    <location>
        <begin position="20"/>
        <end position="37"/>
    </location>
</feature>
<gene>
    <name evidence="10" type="ORF">IC229_01860</name>
</gene>
<evidence type="ECO:0000256" key="1">
    <source>
        <dbReference type="ARBA" id="ARBA00004651"/>
    </source>
</evidence>
<accession>A0A926XST0</accession>
<feature type="transmembrane region" description="Helical" evidence="9">
    <location>
        <begin position="43"/>
        <end position="62"/>
    </location>
</feature>
<comment type="caution">
    <text evidence="10">The sequence shown here is derived from an EMBL/GenBank/DDBJ whole genome shotgun (WGS) entry which is preliminary data.</text>
</comment>
<keyword evidence="7 9" id="KW-0472">Membrane</keyword>
<keyword evidence="4 9" id="KW-0812">Transmembrane</keyword>
<evidence type="ECO:0000256" key="7">
    <source>
        <dbReference type="ARBA" id="ARBA00023136"/>
    </source>
</evidence>
<dbReference type="GO" id="GO:0005886">
    <property type="term" value="C:plasma membrane"/>
    <property type="evidence" value="ECO:0007669"/>
    <property type="project" value="UniProtKB-SubCell"/>
</dbReference>
<dbReference type="AlphaFoldDB" id="A0A926XST0"/>